<evidence type="ECO:0000313" key="5">
    <source>
        <dbReference type="EMBL" id="CAD9561906.1"/>
    </source>
</evidence>
<dbReference type="PANTHER" id="PTHR33926:SF4">
    <property type="entry name" value="PROTEIN TIC 22, CHLOROPLASTIC"/>
    <property type="match status" value="1"/>
</dbReference>
<evidence type="ECO:0000256" key="3">
    <source>
        <dbReference type="ARBA" id="ARBA00022640"/>
    </source>
</evidence>
<proteinExistence type="predicted"/>
<dbReference type="AlphaFoldDB" id="A0A7S2K0X3"/>
<keyword evidence="2" id="KW-0150">Chloroplast</keyword>
<evidence type="ECO:0000256" key="4">
    <source>
        <dbReference type="SAM" id="SignalP"/>
    </source>
</evidence>
<feature type="chain" id="PRO_5030515707" evidence="4">
    <location>
        <begin position="19"/>
        <end position="432"/>
    </location>
</feature>
<sequence length="432" mass="47443">MKLLPLLLVTSSFTNSFGFTSSISRSPSACSGYTQLYAEGDETNSDRVGQRAKRAVQTIGVASAVALTNNFLYNIKPVQASEIVKTAENDAEATQDVEKATPSASKATRIEPKRSFGISNIIPDFTNLVKSTHKQTAEERIAQIPVFCVCTPWGSPYMVYDDAGQANALYFLDHEDAKCLLDEFLNMEGKDRDARIMTTTLARAMVQAANVDGVATGQITMDGVIQAMYYKIVPSTKELFYASKLPGKEAIGMSGMESEFTVQERIYGSIGDGDDTSGKSAAKGRAKFYRQKHKSIVADKKLTDAGIPVFSIEGMQFKTKGSSFIPSRKGVVDTPLFLSYNDCIRTYKEMRSNLSTEDKASIPANPEVEVFNMIDVVTSIDRDITRRDWSKEEKDIKTGLESIVFVPNSKSVDFVDSTSKHGNGKARLPDMQ</sequence>
<keyword evidence="3" id="KW-0934">Plastid</keyword>
<evidence type="ECO:0000256" key="1">
    <source>
        <dbReference type="ARBA" id="ARBA00004229"/>
    </source>
</evidence>
<feature type="signal peptide" evidence="4">
    <location>
        <begin position="1"/>
        <end position="18"/>
    </location>
</feature>
<dbReference type="Gene3D" id="3.40.1350.100">
    <property type="match status" value="1"/>
</dbReference>
<evidence type="ECO:0000256" key="2">
    <source>
        <dbReference type="ARBA" id="ARBA00022528"/>
    </source>
</evidence>
<dbReference type="GO" id="GO:0015031">
    <property type="term" value="P:protein transport"/>
    <property type="evidence" value="ECO:0007669"/>
    <property type="project" value="InterPro"/>
</dbReference>
<organism evidence="5">
    <name type="scientific">Leptocylindrus danicus</name>
    <dbReference type="NCBI Taxonomy" id="163516"/>
    <lineage>
        <taxon>Eukaryota</taxon>
        <taxon>Sar</taxon>
        <taxon>Stramenopiles</taxon>
        <taxon>Ochrophyta</taxon>
        <taxon>Bacillariophyta</taxon>
        <taxon>Coscinodiscophyceae</taxon>
        <taxon>Chaetocerotophycidae</taxon>
        <taxon>Leptocylindrales</taxon>
        <taxon>Leptocylindraceae</taxon>
        <taxon>Leptocylindrus</taxon>
    </lineage>
</organism>
<comment type="subcellular location">
    <subcellularLocation>
        <location evidence="1">Plastid</location>
        <location evidence="1">Chloroplast</location>
    </subcellularLocation>
</comment>
<dbReference type="PANTHER" id="PTHR33926">
    <property type="entry name" value="PROTEIN TIC 22, CHLOROPLASTIC"/>
    <property type="match status" value="1"/>
</dbReference>
<protein>
    <submittedName>
        <fullName evidence="5">Uncharacterized protein</fullName>
    </submittedName>
</protein>
<gene>
    <name evidence="5" type="ORF">LDAN0321_LOCUS3279</name>
</gene>
<dbReference type="InterPro" id="IPR007378">
    <property type="entry name" value="Tic22-like"/>
</dbReference>
<keyword evidence="4" id="KW-0732">Signal</keyword>
<dbReference type="EMBL" id="HBGY01005371">
    <property type="protein sequence ID" value="CAD9561906.1"/>
    <property type="molecule type" value="Transcribed_RNA"/>
</dbReference>
<dbReference type="GO" id="GO:0009507">
    <property type="term" value="C:chloroplast"/>
    <property type="evidence" value="ECO:0007669"/>
    <property type="project" value="UniProtKB-SubCell"/>
</dbReference>
<reference evidence="5" key="1">
    <citation type="submission" date="2021-01" db="EMBL/GenBank/DDBJ databases">
        <authorList>
            <person name="Corre E."/>
            <person name="Pelletier E."/>
            <person name="Niang G."/>
            <person name="Scheremetjew M."/>
            <person name="Finn R."/>
            <person name="Kale V."/>
            <person name="Holt S."/>
            <person name="Cochrane G."/>
            <person name="Meng A."/>
            <person name="Brown T."/>
            <person name="Cohen L."/>
        </authorList>
    </citation>
    <scope>NUCLEOTIDE SEQUENCE</scope>
    <source>
        <strain evidence="5">B650</strain>
    </source>
</reference>
<name>A0A7S2K0X3_9STRA</name>
<accession>A0A7S2K0X3</accession>